<organism evidence="2">
    <name type="scientific">Serratia fonticola</name>
    <dbReference type="NCBI Taxonomy" id="47917"/>
    <lineage>
        <taxon>Bacteria</taxon>
        <taxon>Pseudomonadati</taxon>
        <taxon>Pseudomonadota</taxon>
        <taxon>Gammaproteobacteria</taxon>
        <taxon>Enterobacterales</taxon>
        <taxon>Yersiniaceae</taxon>
        <taxon>Serratia</taxon>
    </lineage>
</organism>
<sequence length="52" mass="5926">MALLPQGHICHVFTDEIAMRLIKKYWLLLSLLLSGFFSTSLHAGYRHIGVRA</sequence>
<keyword evidence="1" id="KW-0812">Transmembrane</keyword>
<dbReference type="AlphaFoldDB" id="A0A4U9VHA5"/>
<feature type="transmembrane region" description="Helical" evidence="1">
    <location>
        <begin position="25"/>
        <end position="45"/>
    </location>
</feature>
<accession>A0A4U9VHA5</accession>
<keyword evidence="1" id="KW-1133">Transmembrane helix</keyword>
<dbReference type="EMBL" id="CABEEZ010000116">
    <property type="protein sequence ID" value="VTR46406.1"/>
    <property type="molecule type" value="Genomic_DNA"/>
</dbReference>
<evidence type="ECO:0000256" key="1">
    <source>
        <dbReference type="SAM" id="Phobius"/>
    </source>
</evidence>
<gene>
    <name evidence="2" type="ORF">NCTC12965_05367</name>
</gene>
<evidence type="ECO:0000313" key="2">
    <source>
        <dbReference type="EMBL" id="VTR46406.1"/>
    </source>
</evidence>
<name>A0A4U9VHA5_SERFO</name>
<reference evidence="2" key="1">
    <citation type="submission" date="2019-05" db="EMBL/GenBank/DDBJ databases">
        <authorList>
            <consortium name="Pathogen Informatics"/>
        </authorList>
    </citation>
    <scope>NUCLEOTIDE SEQUENCE [LARGE SCALE GENOMIC DNA]</scope>
    <source>
        <strain evidence="2">NCTC12965</strain>
    </source>
</reference>
<protein>
    <submittedName>
        <fullName evidence="2">Uncharacterized protein</fullName>
    </submittedName>
</protein>
<proteinExistence type="predicted"/>
<keyword evidence="1" id="KW-0472">Membrane</keyword>